<dbReference type="PROSITE" id="PS50090">
    <property type="entry name" value="MYB_LIKE"/>
    <property type="match status" value="2"/>
</dbReference>
<dbReference type="SUPFAM" id="SSF46689">
    <property type="entry name" value="Homeodomain-like"/>
    <property type="match status" value="1"/>
</dbReference>
<dbReference type="GO" id="GO:0001006">
    <property type="term" value="F:RNA polymerase III type 3 promoter sequence-specific DNA binding"/>
    <property type="evidence" value="ECO:0007669"/>
    <property type="project" value="TreeGrafter"/>
</dbReference>
<accession>A0A1J4KTT9</accession>
<gene>
    <name evidence="8" type="ORF">TRFO_15382</name>
</gene>
<keyword evidence="1" id="KW-0805">Transcription regulation</keyword>
<dbReference type="GO" id="GO:0042796">
    <property type="term" value="P:snRNA transcription by RNA polymerase III"/>
    <property type="evidence" value="ECO:0007669"/>
    <property type="project" value="TreeGrafter"/>
</dbReference>
<organism evidence="8 9">
    <name type="scientific">Tritrichomonas foetus</name>
    <dbReference type="NCBI Taxonomy" id="1144522"/>
    <lineage>
        <taxon>Eukaryota</taxon>
        <taxon>Metamonada</taxon>
        <taxon>Parabasalia</taxon>
        <taxon>Tritrichomonadida</taxon>
        <taxon>Tritrichomonadidae</taxon>
        <taxon>Tritrichomonas</taxon>
    </lineage>
</organism>
<feature type="domain" description="Myb-like" evidence="6">
    <location>
        <begin position="54"/>
        <end position="104"/>
    </location>
</feature>
<dbReference type="OrthoDB" id="2143914at2759"/>
<keyword evidence="3" id="KW-0804">Transcription</keyword>
<keyword evidence="2" id="KW-0238">DNA-binding</keyword>
<dbReference type="GeneID" id="94833053"/>
<dbReference type="PANTHER" id="PTHR46621">
    <property type="entry name" value="SNRNA-ACTIVATING PROTEIN COMPLEX SUBUNIT 4"/>
    <property type="match status" value="1"/>
</dbReference>
<dbReference type="PANTHER" id="PTHR46621:SF1">
    <property type="entry name" value="SNRNA-ACTIVATING PROTEIN COMPLEX SUBUNIT 4"/>
    <property type="match status" value="1"/>
</dbReference>
<name>A0A1J4KTT9_9EUKA</name>
<dbReference type="AlphaFoldDB" id="A0A1J4KTT9"/>
<evidence type="ECO:0000256" key="3">
    <source>
        <dbReference type="ARBA" id="ARBA00023163"/>
    </source>
</evidence>
<dbReference type="VEuPathDB" id="TrichDB:TRFO_15382"/>
<evidence type="ECO:0000256" key="2">
    <source>
        <dbReference type="ARBA" id="ARBA00023125"/>
    </source>
</evidence>
<dbReference type="InterPro" id="IPR017930">
    <property type="entry name" value="Myb_dom"/>
</dbReference>
<dbReference type="InterPro" id="IPR001005">
    <property type="entry name" value="SANT/Myb"/>
</dbReference>
<protein>
    <submittedName>
        <fullName evidence="8">R2r3-MYB transcription factor</fullName>
    </submittedName>
</protein>
<evidence type="ECO:0000259" key="6">
    <source>
        <dbReference type="PROSITE" id="PS50090"/>
    </source>
</evidence>
<keyword evidence="4" id="KW-0539">Nucleus</keyword>
<dbReference type="PROSITE" id="PS51294">
    <property type="entry name" value="HTH_MYB"/>
    <property type="match status" value="2"/>
</dbReference>
<dbReference type="GO" id="GO:0019185">
    <property type="term" value="C:snRNA-activating protein complex"/>
    <property type="evidence" value="ECO:0007669"/>
    <property type="project" value="TreeGrafter"/>
</dbReference>
<evidence type="ECO:0000313" key="9">
    <source>
        <dbReference type="Proteomes" id="UP000179807"/>
    </source>
</evidence>
<evidence type="ECO:0000256" key="1">
    <source>
        <dbReference type="ARBA" id="ARBA00023015"/>
    </source>
</evidence>
<dbReference type="InterPro" id="IPR051575">
    <property type="entry name" value="Myb-like_DNA-bd"/>
</dbReference>
<comment type="caution">
    <text evidence="8">The sequence shown here is derived from an EMBL/GenBank/DDBJ whole genome shotgun (WGS) entry which is preliminary data.</text>
</comment>
<feature type="domain" description="Myb-like" evidence="6">
    <location>
        <begin position="2"/>
        <end position="53"/>
    </location>
</feature>
<dbReference type="Gene3D" id="1.10.10.60">
    <property type="entry name" value="Homeodomain-like"/>
    <property type="match status" value="2"/>
</dbReference>
<dbReference type="Proteomes" id="UP000179807">
    <property type="component" value="Unassembled WGS sequence"/>
</dbReference>
<evidence type="ECO:0000313" key="8">
    <source>
        <dbReference type="EMBL" id="OHT14328.1"/>
    </source>
</evidence>
<feature type="domain" description="HTH myb-type" evidence="7">
    <location>
        <begin position="60"/>
        <end position="108"/>
    </location>
</feature>
<keyword evidence="9" id="KW-1185">Reference proteome</keyword>
<dbReference type="InterPro" id="IPR009057">
    <property type="entry name" value="Homeodomain-like_sf"/>
</dbReference>
<reference evidence="8" key="1">
    <citation type="submission" date="2016-10" db="EMBL/GenBank/DDBJ databases">
        <authorList>
            <person name="Benchimol M."/>
            <person name="Almeida L.G."/>
            <person name="Vasconcelos A.T."/>
            <person name="Perreira-Neves A."/>
            <person name="Rosa I.A."/>
            <person name="Tasca T."/>
            <person name="Bogo M.R."/>
            <person name="de Souza W."/>
        </authorList>
    </citation>
    <scope>NUCLEOTIDE SEQUENCE [LARGE SCALE GENOMIC DNA]</scope>
    <source>
        <strain evidence="8">K</strain>
    </source>
</reference>
<evidence type="ECO:0000259" key="7">
    <source>
        <dbReference type="PROSITE" id="PS51294"/>
    </source>
</evidence>
<proteinExistence type="predicted"/>
<feature type="region of interest" description="Disordered" evidence="5">
    <location>
        <begin position="148"/>
        <end position="174"/>
    </location>
</feature>
<dbReference type="SMART" id="SM00717">
    <property type="entry name" value="SANT"/>
    <property type="match status" value="2"/>
</dbReference>
<dbReference type="EMBL" id="MLAK01000393">
    <property type="protein sequence ID" value="OHT14328.1"/>
    <property type="molecule type" value="Genomic_DNA"/>
</dbReference>
<evidence type="ECO:0000256" key="4">
    <source>
        <dbReference type="ARBA" id="ARBA00023242"/>
    </source>
</evidence>
<feature type="domain" description="HTH myb-type" evidence="7">
    <location>
        <begin position="1"/>
        <end position="57"/>
    </location>
</feature>
<dbReference type="CDD" id="cd00167">
    <property type="entry name" value="SANT"/>
    <property type="match status" value="2"/>
</dbReference>
<dbReference type="RefSeq" id="XP_068367464.1">
    <property type="nucleotide sequence ID" value="XM_068498349.1"/>
</dbReference>
<evidence type="ECO:0000256" key="5">
    <source>
        <dbReference type="SAM" id="MobiDB-lite"/>
    </source>
</evidence>
<dbReference type="GO" id="GO:0000978">
    <property type="term" value="F:RNA polymerase II cis-regulatory region sequence-specific DNA binding"/>
    <property type="evidence" value="ECO:0007669"/>
    <property type="project" value="TreeGrafter"/>
</dbReference>
<dbReference type="Pfam" id="PF00249">
    <property type="entry name" value="Myb_DNA-binding"/>
    <property type="match status" value="2"/>
</dbReference>
<sequence length="233" mass="27872">MHRTRGRHFFSKQEDKLLKRLVDTVGAGNWSEIAKRIPGRTPKQCRDRYVNYLKSNLQFQTWTTEDDELLIKLFHQHGARWATIAQIMKTRSENEIKNHWYRYLTKRMSEDRLDSVQKIPEEGQTPVPIQKSEEIELINVLIDEEMISKDNNKTTNNENNKKKKKHQNVQKKNEKIEKYNKAEIIEQNEKNVNQKKDKISDKGNEQNIEKDDINTEMIITALEYFHDPHDFFF</sequence>
<dbReference type="GO" id="GO:0042795">
    <property type="term" value="P:snRNA transcription by RNA polymerase II"/>
    <property type="evidence" value="ECO:0007669"/>
    <property type="project" value="TreeGrafter"/>
</dbReference>